<accession>A0A7S8MUI0</accession>
<dbReference type="Proteomes" id="UP000594480">
    <property type="component" value="Chromosome"/>
</dbReference>
<dbReference type="InterPro" id="IPR027417">
    <property type="entry name" value="P-loop_NTPase"/>
</dbReference>
<proteinExistence type="predicted"/>
<feature type="domain" description="ABC transporter" evidence="3">
    <location>
        <begin position="12"/>
        <end position="259"/>
    </location>
</feature>
<reference evidence="4 5" key="1">
    <citation type="submission" date="2020-11" db="EMBL/GenBank/DDBJ databases">
        <title>Amino acid is mineralized and recycled by bacteria in oceanic microbiome.</title>
        <authorList>
            <person name="Zheng L.Y."/>
        </authorList>
    </citation>
    <scope>NUCLEOTIDE SEQUENCE [LARGE SCALE GENOMIC DNA]</scope>
    <source>
        <strain evidence="4 5">A32-1</strain>
    </source>
</reference>
<name>A0A7S8MUI0_9MICO</name>
<dbReference type="PROSITE" id="PS50893">
    <property type="entry name" value="ABC_TRANSPORTER_2"/>
    <property type="match status" value="1"/>
</dbReference>
<dbReference type="SMART" id="SM00382">
    <property type="entry name" value="AAA"/>
    <property type="match status" value="1"/>
</dbReference>
<dbReference type="RefSeq" id="WP_195691499.1">
    <property type="nucleotide sequence ID" value="NZ_CP064760.1"/>
</dbReference>
<evidence type="ECO:0000313" key="5">
    <source>
        <dbReference type="Proteomes" id="UP000594480"/>
    </source>
</evidence>
<dbReference type="GO" id="GO:0005886">
    <property type="term" value="C:plasma membrane"/>
    <property type="evidence" value="ECO:0007669"/>
    <property type="project" value="TreeGrafter"/>
</dbReference>
<dbReference type="GO" id="GO:0022857">
    <property type="term" value="F:transmembrane transporter activity"/>
    <property type="evidence" value="ECO:0007669"/>
    <property type="project" value="TreeGrafter"/>
</dbReference>
<keyword evidence="1" id="KW-0547">Nucleotide-binding</keyword>
<dbReference type="GO" id="GO:0005524">
    <property type="term" value="F:ATP binding"/>
    <property type="evidence" value="ECO:0007669"/>
    <property type="project" value="UniProtKB-KW"/>
</dbReference>
<dbReference type="PROSITE" id="PS00211">
    <property type="entry name" value="ABC_TRANSPORTER_1"/>
    <property type="match status" value="1"/>
</dbReference>
<keyword evidence="5" id="KW-1185">Reference proteome</keyword>
<evidence type="ECO:0000259" key="3">
    <source>
        <dbReference type="PROSITE" id="PS50893"/>
    </source>
</evidence>
<evidence type="ECO:0000256" key="2">
    <source>
        <dbReference type="ARBA" id="ARBA00022840"/>
    </source>
</evidence>
<dbReference type="InterPro" id="IPR003593">
    <property type="entry name" value="AAA+_ATPase"/>
</dbReference>
<organism evidence="4 5">
    <name type="scientific">Microbacterium schleiferi</name>
    <dbReference type="NCBI Taxonomy" id="69362"/>
    <lineage>
        <taxon>Bacteria</taxon>
        <taxon>Bacillati</taxon>
        <taxon>Actinomycetota</taxon>
        <taxon>Actinomycetes</taxon>
        <taxon>Micrococcales</taxon>
        <taxon>Microbacteriaceae</taxon>
        <taxon>Microbacterium</taxon>
    </lineage>
</organism>
<dbReference type="Pfam" id="PF00005">
    <property type="entry name" value="ABC_tran"/>
    <property type="match status" value="1"/>
</dbReference>
<keyword evidence="2 4" id="KW-0067">ATP-binding</keyword>
<dbReference type="PANTHER" id="PTHR24220">
    <property type="entry name" value="IMPORT ATP-BINDING PROTEIN"/>
    <property type="match status" value="1"/>
</dbReference>
<dbReference type="AlphaFoldDB" id="A0A7S8MUI0"/>
<sequence>MSPRRRVTEAAIVCSDLSISHTGRGETDKLIDGITFTVARGSVLALMGPTGAGKSSLLSVLAGRAHEGVSVTGGDALVDGISVRRPGRAIRELTYYAGYLPQSAGAHLPSRLTVSEVIAEPITSRERRVNQKALAIRVAGLLDELMLPLGAAGKFPYELSAGMRQRVALARALVVDPRILVADEPFANLDVEVRKAAREAITRRRDDTGMAAVISTHDPEAVKELDANVLVLRGGHVVAFGHGTNDLIWTPSAEADRRFVVS</sequence>
<dbReference type="InterPro" id="IPR003439">
    <property type="entry name" value="ABC_transporter-like_ATP-bd"/>
</dbReference>
<dbReference type="KEGG" id="msf:IT882_08260"/>
<gene>
    <name evidence="4" type="ORF">IT882_08260</name>
</gene>
<dbReference type="EMBL" id="CP064760">
    <property type="protein sequence ID" value="QPE03395.1"/>
    <property type="molecule type" value="Genomic_DNA"/>
</dbReference>
<dbReference type="InterPro" id="IPR015854">
    <property type="entry name" value="ABC_transpr_LolD-like"/>
</dbReference>
<dbReference type="SUPFAM" id="SSF52540">
    <property type="entry name" value="P-loop containing nucleoside triphosphate hydrolases"/>
    <property type="match status" value="1"/>
</dbReference>
<evidence type="ECO:0000313" key="4">
    <source>
        <dbReference type="EMBL" id="QPE03395.1"/>
    </source>
</evidence>
<protein>
    <submittedName>
        <fullName evidence="4">ATP-binding cassette domain-containing protein</fullName>
    </submittedName>
</protein>
<dbReference type="GO" id="GO:0016887">
    <property type="term" value="F:ATP hydrolysis activity"/>
    <property type="evidence" value="ECO:0007669"/>
    <property type="project" value="InterPro"/>
</dbReference>
<dbReference type="InterPro" id="IPR017871">
    <property type="entry name" value="ABC_transporter-like_CS"/>
</dbReference>
<evidence type="ECO:0000256" key="1">
    <source>
        <dbReference type="ARBA" id="ARBA00022741"/>
    </source>
</evidence>
<dbReference type="Gene3D" id="3.40.50.300">
    <property type="entry name" value="P-loop containing nucleotide triphosphate hydrolases"/>
    <property type="match status" value="1"/>
</dbReference>